<protein>
    <submittedName>
        <fullName evidence="1">TatD family hydrolase</fullName>
    </submittedName>
</protein>
<dbReference type="SUPFAM" id="SSF51556">
    <property type="entry name" value="Metallo-dependent hydrolases"/>
    <property type="match status" value="1"/>
</dbReference>
<dbReference type="Pfam" id="PF01026">
    <property type="entry name" value="TatD_DNase"/>
    <property type="match status" value="1"/>
</dbReference>
<dbReference type="InterPro" id="IPR032466">
    <property type="entry name" value="Metal_Hydrolase"/>
</dbReference>
<comment type="caution">
    <text evidence="1">The sequence shown here is derived from an EMBL/GenBank/DDBJ whole genome shotgun (WGS) entry which is preliminary data.</text>
</comment>
<dbReference type="Gene3D" id="3.20.20.140">
    <property type="entry name" value="Metal-dependent hydrolases"/>
    <property type="match status" value="1"/>
</dbReference>
<gene>
    <name evidence="1" type="ORF">Tsumi_09370</name>
</gene>
<evidence type="ECO:0000313" key="2">
    <source>
        <dbReference type="Proteomes" id="UP001628220"/>
    </source>
</evidence>
<dbReference type="PANTHER" id="PTHR46124">
    <property type="entry name" value="D-AMINOACYL-TRNA DEACYLASE"/>
    <property type="match status" value="1"/>
</dbReference>
<name>A0ABQ0E2E3_9PORP</name>
<organism evidence="1 2">
    <name type="scientific">Porphyromonas miyakawae</name>
    <dbReference type="NCBI Taxonomy" id="3137470"/>
    <lineage>
        <taxon>Bacteria</taxon>
        <taxon>Pseudomonadati</taxon>
        <taxon>Bacteroidota</taxon>
        <taxon>Bacteroidia</taxon>
        <taxon>Bacteroidales</taxon>
        <taxon>Porphyromonadaceae</taxon>
        <taxon>Porphyromonas</taxon>
    </lineage>
</organism>
<dbReference type="PANTHER" id="PTHR46124:SF3">
    <property type="entry name" value="HYDROLASE"/>
    <property type="match status" value="1"/>
</dbReference>
<keyword evidence="1" id="KW-0378">Hydrolase</keyword>
<reference evidence="1 2" key="1">
    <citation type="journal article" date="2025" name="Int. J. Syst. Evol. Microbiol.">
        <title>Desulfovibrio falkowii sp. nov., Porphyromonas miyakawae sp. nov., Mediterraneibacter flintii sp. nov. and Owariibacterium komagatae gen. nov., sp. nov., isolated from human faeces.</title>
        <authorList>
            <person name="Hamaguchi T."/>
            <person name="Ohara M."/>
            <person name="Hisatomi A."/>
            <person name="Sekiguchi K."/>
            <person name="Takeda J.I."/>
            <person name="Ueyama J."/>
            <person name="Ito M."/>
            <person name="Nishiwaki H."/>
            <person name="Ogi T."/>
            <person name="Hirayama M."/>
            <person name="Ohkuma M."/>
            <person name="Sakamoto M."/>
            <person name="Ohno K."/>
        </authorList>
    </citation>
    <scope>NUCLEOTIDE SEQUENCE [LARGE SCALE GENOMIC DNA]</scope>
    <source>
        <strain evidence="1 2">13CB11C</strain>
    </source>
</reference>
<sequence length="224" mass="25062">MLLYCNSHCHLHTPQEANAWQLISVDVTTEAIPAPSIGTTQFYSVGWHPWYLSEEKLHKEDLMSLASREDVKALGECGLDRLASTPLPIQEQALMLQWHIAHELNKPMILHVVRAWSEVLAFRKRVGDEVPMVIHGFRGNAQLAAQLLSHGFFLSFGEHFNQDAAKWVYSAGKMLLESDDSALSISQIYANMAQALCTTIAPLCSSLYETNASLFDFSTAKSRE</sequence>
<dbReference type="GO" id="GO:0016787">
    <property type="term" value="F:hydrolase activity"/>
    <property type="evidence" value="ECO:0007669"/>
    <property type="project" value="UniProtKB-KW"/>
</dbReference>
<evidence type="ECO:0000313" key="1">
    <source>
        <dbReference type="EMBL" id="GAB1251832.1"/>
    </source>
</evidence>
<dbReference type="EMBL" id="BAAFSF010000002">
    <property type="protein sequence ID" value="GAB1251832.1"/>
    <property type="molecule type" value="Genomic_DNA"/>
</dbReference>
<proteinExistence type="predicted"/>
<accession>A0ABQ0E2E3</accession>
<dbReference type="InterPro" id="IPR001130">
    <property type="entry name" value="TatD-like"/>
</dbReference>
<dbReference type="RefSeq" id="WP_411915649.1">
    <property type="nucleotide sequence ID" value="NZ_BAAFSF010000002.1"/>
</dbReference>
<dbReference type="Proteomes" id="UP001628220">
    <property type="component" value="Unassembled WGS sequence"/>
</dbReference>
<keyword evidence="2" id="KW-1185">Reference proteome</keyword>